<keyword evidence="4 5" id="KW-0443">Lipid metabolism</keyword>
<proteinExistence type="inferred from homology"/>
<feature type="transmembrane region" description="Helical" evidence="7">
    <location>
        <begin position="117"/>
        <end position="138"/>
    </location>
</feature>
<dbReference type="AlphaFoldDB" id="A0A4Q1B9G8"/>
<dbReference type="STRING" id="5217.A0A4Q1B9G8"/>
<dbReference type="GO" id="GO:0004806">
    <property type="term" value="F:triacylglycerol lipase activity"/>
    <property type="evidence" value="ECO:0007669"/>
    <property type="project" value="InterPro"/>
</dbReference>
<dbReference type="InParanoid" id="A0A4Q1B9G8"/>
<dbReference type="PROSITE" id="PS51635">
    <property type="entry name" value="PNPLA"/>
    <property type="match status" value="1"/>
</dbReference>
<evidence type="ECO:0000259" key="8">
    <source>
        <dbReference type="PROSITE" id="PS51635"/>
    </source>
</evidence>
<feature type="short sequence motif" description="GXSXG" evidence="5">
    <location>
        <begin position="326"/>
        <end position="330"/>
    </location>
</feature>
<gene>
    <name evidence="9" type="ORF">M231_07332</name>
</gene>
<feature type="active site" description="Proton acceptor" evidence="5">
    <location>
        <position position="474"/>
    </location>
</feature>
<evidence type="ECO:0000256" key="4">
    <source>
        <dbReference type="ARBA" id="ARBA00023098"/>
    </source>
</evidence>
<dbReference type="Proteomes" id="UP000289152">
    <property type="component" value="Unassembled WGS sequence"/>
</dbReference>
<feature type="compositionally biased region" description="Low complexity" evidence="6">
    <location>
        <begin position="752"/>
        <end position="764"/>
    </location>
</feature>
<evidence type="ECO:0000256" key="3">
    <source>
        <dbReference type="ARBA" id="ARBA00022963"/>
    </source>
</evidence>
<evidence type="ECO:0000256" key="6">
    <source>
        <dbReference type="SAM" id="MobiDB-lite"/>
    </source>
</evidence>
<dbReference type="GO" id="GO:0006641">
    <property type="term" value="P:triglyceride metabolic process"/>
    <property type="evidence" value="ECO:0007669"/>
    <property type="project" value="UniProtKB-ARBA"/>
</dbReference>
<dbReference type="Pfam" id="PF11815">
    <property type="entry name" value="DUF3336"/>
    <property type="match status" value="1"/>
</dbReference>
<dbReference type="PANTHER" id="PTHR14226">
    <property type="entry name" value="NEUROPATHY TARGET ESTERASE/SWISS CHEESE D.MELANOGASTER"/>
    <property type="match status" value="1"/>
</dbReference>
<dbReference type="GO" id="GO:0016042">
    <property type="term" value="P:lipid catabolic process"/>
    <property type="evidence" value="ECO:0007669"/>
    <property type="project" value="UniProtKB-UniRule"/>
</dbReference>
<evidence type="ECO:0000256" key="2">
    <source>
        <dbReference type="ARBA" id="ARBA00022801"/>
    </source>
</evidence>
<dbReference type="InterPro" id="IPR002641">
    <property type="entry name" value="PNPLA_dom"/>
</dbReference>
<keyword evidence="2 5" id="KW-0378">Hydrolase</keyword>
<protein>
    <recommendedName>
        <fullName evidence="8">PNPLA domain-containing protein</fullName>
    </recommendedName>
</protein>
<sequence>MSSAQRDPWNIDYVNQSHLEAFAQALNLPDNPVDGTESPFSPKSPRSPTLTDPFDKTQTWNFGPVGDDANGGGEVPIDESGDTSGRVEKLTATSDFAPVHHEILSPVRHAEGLSYQLFRWPLLSVFLFFIAVEFYFYVFVRQLVNVWEYLATWRGKRGKLRAKMRKSQTYEEWVTIAKELDALLGFDKWKEQEEDVYFDWSLVKRVRRRLYKERTGGDVKALMGDLQTIVRPNYAATQDPKMYSETFYGTKTLVESHVREVVADLESVRLSNEVPLDQKRKLFRQLNRNYGASALCLSGGAYFGYYHFGVVRALLDADLLPRVITGTSAGGIVAALVCTRTDAELKELLVPKLADKITACEDPFRVWIKRWWQTGARFSAVDWARKSMWFTRGSLTFREAYERTGRIMNVSVVPHDRHSPTILLNYITAPNCVIWSAILASAAVPGILNPVVLMSKAADGRIHPHNIGGSRFKDGSLREDIPLAGLHTHFNSNFSIVSQVNPHVHLFFFSPRGNVGRPVSHRRGKGWRGGFVLSALESYIKLDMNKHFKVIRDLDLMPQLLQSDWSGVFTQRFSGTLTLTPRSTIGDWFRILSDPSQVQLARMMQVGQRVTWPALRMVRNRILIERAIARGRAEVRTNMAREKTTNDRSPPNGVDTVVPSLQLPLESDNETDVALRAKRAKSTPVSLLQDGSARRRRLSSRQFRRSGSDNQGSTSQFASYVPSGLSGLASRRYIGQTLRTLPTIPSPFRTRPFSQPVSQSPSQSEFPAPPAYSDSQDRRQNSFSRWWNNASDSSSSGDEFAIGVANVDSGSEDEEEELRRRFGAAVELEDAESVQGEEDRYKSDGQEEVGLGLNMGEGVVGKGKEREEVLTRQGEGVVEEP</sequence>
<keyword evidence="10" id="KW-1185">Reference proteome</keyword>
<keyword evidence="3 5" id="KW-0442">Lipid degradation</keyword>
<dbReference type="VEuPathDB" id="FungiDB:TREMEDRAFT_43009"/>
<dbReference type="CDD" id="cd07232">
    <property type="entry name" value="Pat_PLPL"/>
    <property type="match status" value="1"/>
</dbReference>
<keyword evidence="7" id="KW-0812">Transmembrane</keyword>
<feature type="region of interest" description="Disordered" evidence="6">
    <location>
        <begin position="742"/>
        <end position="780"/>
    </location>
</feature>
<comment type="similarity">
    <text evidence="1">Belongs to the PLPL family.</text>
</comment>
<feature type="compositionally biased region" description="Basic residues" evidence="6">
    <location>
        <begin position="694"/>
        <end position="704"/>
    </location>
</feature>
<feature type="compositionally biased region" description="Basic and acidic residues" evidence="6">
    <location>
        <begin position="635"/>
        <end position="646"/>
    </location>
</feature>
<feature type="region of interest" description="Disordered" evidence="6">
    <location>
        <begin position="678"/>
        <end position="718"/>
    </location>
</feature>
<dbReference type="OrthoDB" id="15478at2759"/>
<evidence type="ECO:0000313" key="10">
    <source>
        <dbReference type="Proteomes" id="UP000289152"/>
    </source>
</evidence>
<feature type="region of interest" description="Disordered" evidence="6">
    <location>
        <begin position="635"/>
        <end position="657"/>
    </location>
</feature>
<dbReference type="InterPro" id="IPR021771">
    <property type="entry name" value="Triacylglycerol_lipase_N"/>
</dbReference>
<feature type="region of interest" description="Disordered" evidence="6">
    <location>
        <begin position="829"/>
        <end position="881"/>
    </location>
</feature>
<feature type="compositionally biased region" description="Polar residues" evidence="6">
    <location>
        <begin position="709"/>
        <end position="718"/>
    </location>
</feature>
<name>A0A4Q1B9G8_TREME</name>
<comment type="caution">
    <text evidence="9">The sequence shown here is derived from an EMBL/GenBank/DDBJ whole genome shotgun (WGS) entry which is preliminary data.</text>
</comment>
<reference evidence="9 10" key="1">
    <citation type="submission" date="2016-06" db="EMBL/GenBank/DDBJ databases">
        <title>Evolution of pathogenesis and genome organization in the Tremellales.</title>
        <authorList>
            <person name="Cuomo C."/>
            <person name="Litvintseva A."/>
            <person name="Heitman J."/>
            <person name="Chen Y."/>
            <person name="Sun S."/>
            <person name="Springer D."/>
            <person name="Dromer F."/>
            <person name="Young S."/>
            <person name="Zeng Q."/>
            <person name="Chapman S."/>
            <person name="Gujja S."/>
            <person name="Saif S."/>
            <person name="Birren B."/>
        </authorList>
    </citation>
    <scope>NUCLEOTIDE SEQUENCE [LARGE SCALE GENOMIC DNA]</scope>
    <source>
        <strain evidence="9 10">ATCC 28783</strain>
    </source>
</reference>
<organism evidence="9 10">
    <name type="scientific">Tremella mesenterica</name>
    <name type="common">Jelly fungus</name>
    <dbReference type="NCBI Taxonomy" id="5217"/>
    <lineage>
        <taxon>Eukaryota</taxon>
        <taxon>Fungi</taxon>
        <taxon>Dikarya</taxon>
        <taxon>Basidiomycota</taxon>
        <taxon>Agaricomycotina</taxon>
        <taxon>Tremellomycetes</taxon>
        <taxon>Tremellales</taxon>
        <taxon>Tremellaceae</taxon>
        <taxon>Tremella</taxon>
    </lineage>
</organism>
<keyword evidence="7" id="KW-0472">Membrane</keyword>
<dbReference type="Pfam" id="PF01734">
    <property type="entry name" value="Patatin"/>
    <property type="match status" value="1"/>
</dbReference>
<feature type="domain" description="PNPLA" evidence="8">
    <location>
        <begin position="295"/>
        <end position="487"/>
    </location>
</feature>
<dbReference type="PANTHER" id="PTHR14226:SF66">
    <property type="entry name" value="TRIACYLGLYCEROL LIPASE PTL2"/>
    <property type="match status" value="1"/>
</dbReference>
<evidence type="ECO:0000256" key="7">
    <source>
        <dbReference type="SAM" id="Phobius"/>
    </source>
</evidence>
<feature type="compositionally biased region" description="Polar residues" evidence="6">
    <location>
        <begin position="38"/>
        <end position="61"/>
    </location>
</feature>
<keyword evidence="7" id="KW-1133">Transmembrane helix</keyword>
<dbReference type="SUPFAM" id="SSF52151">
    <property type="entry name" value="FabD/lysophospholipase-like"/>
    <property type="match status" value="1"/>
</dbReference>
<evidence type="ECO:0000256" key="5">
    <source>
        <dbReference type="PROSITE-ProRule" id="PRU01161"/>
    </source>
</evidence>
<evidence type="ECO:0000313" key="9">
    <source>
        <dbReference type="EMBL" id="RXK35428.1"/>
    </source>
</evidence>
<dbReference type="EMBL" id="SDIL01000137">
    <property type="protein sequence ID" value="RXK35428.1"/>
    <property type="molecule type" value="Genomic_DNA"/>
</dbReference>
<dbReference type="InterPro" id="IPR050301">
    <property type="entry name" value="NTE"/>
</dbReference>
<dbReference type="InterPro" id="IPR016035">
    <property type="entry name" value="Acyl_Trfase/lysoPLipase"/>
</dbReference>
<evidence type="ECO:0000256" key="1">
    <source>
        <dbReference type="ARBA" id="ARBA00006104"/>
    </source>
</evidence>
<comment type="caution">
    <text evidence="5">Lacks conserved residue(s) required for the propagation of feature annotation.</text>
</comment>
<dbReference type="Gene3D" id="3.40.1090.10">
    <property type="entry name" value="Cytosolic phospholipase A2 catalytic domain"/>
    <property type="match status" value="2"/>
</dbReference>
<feature type="region of interest" description="Disordered" evidence="6">
    <location>
        <begin position="25"/>
        <end position="85"/>
    </location>
</feature>
<accession>A0A4Q1B9G8</accession>
<feature type="active site" description="Nucleophile" evidence="5">
    <location>
        <position position="328"/>
    </location>
</feature>